<organism evidence="3 4">
    <name type="scientific">Paracoccus alkanivorans</name>
    <dbReference type="NCBI Taxonomy" id="2116655"/>
    <lineage>
        <taxon>Bacteria</taxon>
        <taxon>Pseudomonadati</taxon>
        <taxon>Pseudomonadota</taxon>
        <taxon>Alphaproteobacteria</taxon>
        <taxon>Rhodobacterales</taxon>
        <taxon>Paracoccaceae</taxon>
        <taxon>Paracoccus</taxon>
    </lineage>
</organism>
<proteinExistence type="inferred from homology"/>
<accession>A0A3M0MKN2</accession>
<dbReference type="EMBL" id="QOKZ01000001">
    <property type="protein sequence ID" value="RMC37985.1"/>
    <property type="molecule type" value="Genomic_DNA"/>
</dbReference>
<evidence type="ECO:0000313" key="3">
    <source>
        <dbReference type="EMBL" id="RMC37985.1"/>
    </source>
</evidence>
<dbReference type="OrthoDB" id="181267at2"/>
<evidence type="ECO:0000313" key="4">
    <source>
        <dbReference type="Proteomes" id="UP000273516"/>
    </source>
</evidence>
<dbReference type="SUPFAM" id="SSF54506">
    <property type="entry name" value="Diaminopimelate epimerase-like"/>
    <property type="match status" value="1"/>
</dbReference>
<name>A0A3M0MKN2_9RHOB</name>
<reference evidence="3 4" key="1">
    <citation type="submission" date="2018-07" db="EMBL/GenBank/DDBJ databases">
        <authorList>
            <person name="Zhang Y."/>
            <person name="Wang L."/>
            <person name="Ma S."/>
        </authorList>
    </citation>
    <scope>NUCLEOTIDE SEQUENCE [LARGE SCALE GENOMIC DNA]</scope>
    <source>
        <strain evidence="3 4">4-2</strain>
    </source>
</reference>
<dbReference type="Proteomes" id="UP000273516">
    <property type="component" value="Unassembled WGS sequence"/>
</dbReference>
<sequence length="388" mass="41280">MNMNDPAKHHVLDGIDAEAGGDVGRVILGGVENIPDGSVADRARFLRHHADGLRRLLIRKPYGDPSHCINLIVPSSDPDADAGLIIMGTMGYPDFSGSNAMCTIAALSEAERQVFGDEERIFVLETPGGITRMQASYRAGGLEAVAYDALPGFVAVGEKLADVEGWGTVRYSLVYGGTFYAIVSGADAGLDPQRTPIPELTEFFRAFLPVAARQELHHPVHGAMPPLSLALLAGPVERGVSDEPSASVAVYMDPGVICQGPTGTGTTALLSWLQHCGEIEYGTTIRTISPFGNAFTGTLNDAVPVGERMGVRTRISGKPRLLARCQLFIALDDPLIMGGEVQNILNREDDRFGTASSGKSEEEISDTHVPQGPAHGADAIPRTRKIQS</sequence>
<dbReference type="AlphaFoldDB" id="A0A3M0MKN2"/>
<protein>
    <submittedName>
        <fullName evidence="3">Proline racemase</fullName>
    </submittedName>
</protein>
<keyword evidence="4" id="KW-1185">Reference proteome</keyword>
<comment type="similarity">
    <text evidence="1">Belongs to the proline racemase family.</text>
</comment>
<feature type="region of interest" description="Disordered" evidence="2">
    <location>
        <begin position="351"/>
        <end position="388"/>
    </location>
</feature>
<gene>
    <name evidence="3" type="ORF">C9E81_04530</name>
</gene>
<evidence type="ECO:0000256" key="2">
    <source>
        <dbReference type="SAM" id="MobiDB-lite"/>
    </source>
</evidence>
<dbReference type="PANTHER" id="PTHR33442">
    <property type="entry name" value="TRANS-3-HYDROXY-L-PROLINE DEHYDRATASE"/>
    <property type="match status" value="1"/>
</dbReference>
<evidence type="ECO:0000256" key="1">
    <source>
        <dbReference type="ARBA" id="ARBA00007529"/>
    </source>
</evidence>
<comment type="caution">
    <text evidence="3">The sequence shown here is derived from an EMBL/GenBank/DDBJ whole genome shotgun (WGS) entry which is preliminary data.</text>
</comment>
<dbReference type="InterPro" id="IPR008794">
    <property type="entry name" value="Pro_racemase_fam"/>
</dbReference>
<dbReference type="Pfam" id="PF05544">
    <property type="entry name" value="Pro_racemase"/>
    <property type="match status" value="1"/>
</dbReference>
<dbReference type="Gene3D" id="3.10.310.10">
    <property type="entry name" value="Diaminopimelate Epimerase, Chain A, domain 1"/>
    <property type="match status" value="2"/>
</dbReference>
<dbReference type="PANTHER" id="PTHR33442:SF1">
    <property type="entry name" value="TRANS-3-HYDROXY-L-PROLINE DEHYDRATASE"/>
    <property type="match status" value="1"/>
</dbReference>